<evidence type="ECO:0000313" key="3">
    <source>
        <dbReference type="Proteomes" id="UP000028878"/>
    </source>
</evidence>
<evidence type="ECO:0000256" key="1">
    <source>
        <dbReference type="SAM" id="SignalP"/>
    </source>
</evidence>
<dbReference type="EMBL" id="CCAE010000015">
    <property type="protein sequence ID" value="CDN87853.1"/>
    <property type="molecule type" value="Genomic_DNA"/>
</dbReference>
<gene>
    <name evidence="2" type="ORF">BN948_02281</name>
</gene>
<reference evidence="3" key="2">
    <citation type="submission" date="2014-11" db="EMBL/GenBank/DDBJ databases">
        <title>Draft genome sequence of Hydrogenophaga intermedia S1.</title>
        <authorList>
            <person name="Gan H.M."/>
            <person name="Chew T.H."/>
            <person name="Stolz A."/>
        </authorList>
    </citation>
    <scope>NUCLEOTIDE SEQUENCE [LARGE SCALE GENOMIC DNA]</scope>
    <source>
        <strain evidence="3">S1</strain>
    </source>
</reference>
<dbReference type="RefSeq" id="WP_009518415.1">
    <property type="nucleotide sequence ID" value="NZ_CCAE010000015.1"/>
</dbReference>
<name>A0A1L1PIQ9_HYDIT</name>
<accession>A0A1L1PIQ9</accession>
<sequence precursor="true">MLDPTRQRLLIRSIAWLAVVCALVGCAALPADEDPSTVEQALADSDWARASDWGLLGVTPGWRHQRYGSARPTRYGVGEREGRPAVHANSRAGNSTLRLPLGEPVDASLRLAFSWLVPQLNDKADLRDAEIDDAVVRVILTFDGDRDVFRPRDRWLSEIVQLITGEPMPYATLMYVWDHRYPVGTVVPNPHTDRIRMLVVQSGEEGVGRWNDLERDVAADFQAAFGEAPGRLTGLGLMTDSNNTGESVEAWFGPVVLRPVGLPTQVARPKHP</sequence>
<protein>
    <recommendedName>
        <fullName evidence="4">DUF3047 domain-containing protein</fullName>
    </recommendedName>
</protein>
<proteinExistence type="predicted"/>
<dbReference type="Pfam" id="PF11249">
    <property type="entry name" value="DUF3047"/>
    <property type="match status" value="1"/>
</dbReference>
<evidence type="ECO:0000313" key="2">
    <source>
        <dbReference type="EMBL" id="CDN87853.1"/>
    </source>
</evidence>
<feature type="chain" id="PRO_5009681438" description="DUF3047 domain-containing protein" evidence="1">
    <location>
        <begin position="28"/>
        <end position="272"/>
    </location>
</feature>
<keyword evidence="3" id="KW-1185">Reference proteome</keyword>
<reference evidence="3" key="1">
    <citation type="submission" date="2014-02" db="EMBL/GenBank/DDBJ databases">
        <authorList>
            <person name="Gan H."/>
        </authorList>
    </citation>
    <scope>NUCLEOTIDE SEQUENCE [LARGE SCALE GENOMIC DNA]</scope>
    <source>
        <strain evidence="3">S1</strain>
    </source>
</reference>
<organism evidence="2 3">
    <name type="scientific">Hydrogenophaga intermedia</name>
    <dbReference type="NCBI Taxonomy" id="65786"/>
    <lineage>
        <taxon>Bacteria</taxon>
        <taxon>Pseudomonadati</taxon>
        <taxon>Pseudomonadota</taxon>
        <taxon>Betaproteobacteria</taxon>
        <taxon>Burkholderiales</taxon>
        <taxon>Comamonadaceae</taxon>
        <taxon>Hydrogenophaga</taxon>
    </lineage>
</organism>
<dbReference type="PROSITE" id="PS51257">
    <property type="entry name" value="PROKAR_LIPOPROTEIN"/>
    <property type="match status" value="1"/>
</dbReference>
<dbReference type="Proteomes" id="UP000028878">
    <property type="component" value="Unassembled WGS sequence"/>
</dbReference>
<dbReference type="AlphaFoldDB" id="A0A1L1PIQ9"/>
<evidence type="ECO:0008006" key="4">
    <source>
        <dbReference type="Google" id="ProtNLM"/>
    </source>
</evidence>
<dbReference type="InterPro" id="IPR021409">
    <property type="entry name" value="DUF3047"/>
</dbReference>
<feature type="signal peptide" evidence="1">
    <location>
        <begin position="1"/>
        <end position="27"/>
    </location>
</feature>
<keyword evidence="1" id="KW-0732">Signal</keyword>